<feature type="domain" description="FCP1 homology" evidence="2">
    <location>
        <begin position="76"/>
        <end position="258"/>
    </location>
</feature>
<sequence>MENRMELHAIQRNSNIVCNISKQAIEETRETESDERKNVNGFSSYTDETRTTSVPDINGEFSLKLSRMSLTGVRIGCLKKKLLILDINGLLADVVSPRPKDHKADRIVAGRAIFQRPFYTEFLKFCFEKFEVAVWSSRKKKNVQRVLDYLMADMKEKLLFYWDASHCTGTNVRTMENKHKKVLFKDLRNVWEKRYPNLPWEKGYFNESNTLLLDDSPYKALLNPPHTSVFPLSFSYQNKSDDNSLADGGDLREYLNGLVNVESIPNYVEEHPFGQEPITKTSPSWNFYLQVLDSLFASQLEDNVSANLNNQVHSSY</sequence>
<keyword evidence="1" id="KW-0811">Translocation</keyword>
<dbReference type="Gramene" id="arahy.Tifrunner.gnm2.ann2.Ah20g448400.1">
    <property type="protein sequence ID" value="arahy.Tifrunner.gnm2.ann2.Ah20g448400.1-CDS"/>
    <property type="gene ID" value="arahy.Tifrunner.gnm2.ann2.Ah20g448400"/>
</dbReference>
<dbReference type="InterPro" id="IPR050365">
    <property type="entry name" value="TIM50"/>
</dbReference>
<evidence type="ECO:0000256" key="1">
    <source>
        <dbReference type="RuleBase" id="RU365079"/>
    </source>
</evidence>
<dbReference type="GO" id="GO:0015031">
    <property type="term" value="P:protein transport"/>
    <property type="evidence" value="ECO:0007669"/>
    <property type="project" value="UniProtKB-KW"/>
</dbReference>
<evidence type="ECO:0000313" key="4">
    <source>
        <dbReference type="Proteomes" id="UP000289738"/>
    </source>
</evidence>
<comment type="caution">
    <text evidence="3">The sequence shown here is derived from an EMBL/GenBank/DDBJ whole genome shotgun (WGS) entry which is preliminary data.</text>
</comment>
<proteinExistence type="inferred from homology"/>
<organism evidence="3 4">
    <name type="scientific">Arachis hypogaea</name>
    <name type="common">Peanut</name>
    <dbReference type="NCBI Taxonomy" id="3818"/>
    <lineage>
        <taxon>Eukaryota</taxon>
        <taxon>Viridiplantae</taxon>
        <taxon>Streptophyta</taxon>
        <taxon>Embryophyta</taxon>
        <taxon>Tracheophyta</taxon>
        <taxon>Spermatophyta</taxon>
        <taxon>Magnoliopsida</taxon>
        <taxon>eudicotyledons</taxon>
        <taxon>Gunneridae</taxon>
        <taxon>Pentapetalae</taxon>
        <taxon>rosids</taxon>
        <taxon>fabids</taxon>
        <taxon>Fabales</taxon>
        <taxon>Fabaceae</taxon>
        <taxon>Papilionoideae</taxon>
        <taxon>50 kb inversion clade</taxon>
        <taxon>dalbergioids sensu lato</taxon>
        <taxon>Dalbergieae</taxon>
        <taxon>Pterocarpus clade</taxon>
        <taxon>Arachis</taxon>
    </lineage>
</organism>
<dbReference type="STRING" id="3818.A0A444X8S2"/>
<dbReference type="Gene3D" id="3.40.50.1000">
    <property type="entry name" value="HAD superfamily/HAD-like"/>
    <property type="match status" value="1"/>
</dbReference>
<dbReference type="PANTHER" id="PTHR12210">
    <property type="entry name" value="DULLARD PROTEIN PHOSPHATASE"/>
    <property type="match status" value="1"/>
</dbReference>
<dbReference type="SMR" id="A0A444X8S2"/>
<protein>
    <recommendedName>
        <fullName evidence="1">Mitochondrial import inner membrane translocase subunit TIM50</fullName>
    </recommendedName>
</protein>
<dbReference type="PROSITE" id="PS50969">
    <property type="entry name" value="FCP1"/>
    <property type="match status" value="1"/>
</dbReference>
<dbReference type="Proteomes" id="UP000289738">
    <property type="component" value="Chromosome B10"/>
</dbReference>
<keyword evidence="4" id="KW-1185">Reference proteome</keyword>
<dbReference type="FunFam" id="3.40.50.1000:FF:000257">
    <property type="entry name" value="Haloacid dehalogenase-like hydrolase (HAD) superfamily protein"/>
    <property type="match status" value="1"/>
</dbReference>
<keyword evidence="1" id="KW-0809">Transit peptide</keyword>
<dbReference type="EMBL" id="SDMP01000020">
    <property type="protein sequence ID" value="RYQ86054.1"/>
    <property type="molecule type" value="Genomic_DNA"/>
</dbReference>
<dbReference type="Pfam" id="PF03031">
    <property type="entry name" value="NIF"/>
    <property type="match status" value="1"/>
</dbReference>
<keyword evidence="1" id="KW-0496">Mitochondrion</keyword>
<comment type="subunit">
    <text evidence="1">Component of the TIM23 complex.</text>
</comment>
<gene>
    <name evidence="3" type="ORF">Ahy_B10g105718</name>
</gene>
<dbReference type="InterPro" id="IPR023214">
    <property type="entry name" value="HAD_sf"/>
</dbReference>
<dbReference type="OrthoDB" id="1711508at2759"/>
<accession>A0A444X8S2</accession>
<dbReference type="AlphaFoldDB" id="A0A444X8S2"/>
<comment type="similarity">
    <text evidence="1">Belongs to the TIM50 family.</text>
</comment>
<dbReference type="InterPro" id="IPR036412">
    <property type="entry name" value="HAD-like_sf"/>
</dbReference>
<evidence type="ECO:0000313" key="3">
    <source>
        <dbReference type="EMBL" id="RYQ86054.1"/>
    </source>
</evidence>
<dbReference type="SMART" id="SM00577">
    <property type="entry name" value="CPDc"/>
    <property type="match status" value="1"/>
</dbReference>
<keyword evidence="1" id="KW-0813">Transport</keyword>
<dbReference type="GO" id="GO:0005744">
    <property type="term" value="C:TIM23 mitochondrial import inner membrane translocase complex"/>
    <property type="evidence" value="ECO:0007669"/>
    <property type="project" value="UniProtKB-UniRule"/>
</dbReference>
<evidence type="ECO:0000259" key="2">
    <source>
        <dbReference type="PROSITE" id="PS50969"/>
    </source>
</evidence>
<comment type="function">
    <text evidence="1">Essential component of the TIM23 complex, a complex that mediates the translocation of transit peptide-containing proteins across the mitochondrial inner membrane.</text>
</comment>
<name>A0A444X8S2_ARAHY</name>
<reference evidence="3 4" key="1">
    <citation type="submission" date="2019-01" db="EMBL/GenBank/DDBJ databases">
        <title>Sequencing of cultivated peanut Arachis hypogaea provides insights into genome evolution and oil improvement.</title>
        <authorList>
            <person name="Chen X."/>
        </authorList>
    </citation>
    <scope>NUCLEOTIDE SEQUENCE [LARGE SCALE GENOMIC DNA]</scope>
    <source>
        <strain evidence="4">cv. Fuhuasheng</strain>
        <tissue evidence="3">Leaves</tissue>
    </source>
</reference>
<keyword evidence="1" id="KW-0653">Protein transport</keyword>
<comment type="subcellular location">
    <subcellularLocation>
        <location evidence="1">Mitochondrion inner membrane</location>
        <topology evidence="1">Single-pass membrane protein</topology>
    </subcellularLocation>
</comment>
<dbReference type="InterPro" id="IPR004274">
    <property type="entry name" value="FCP1_dom"/>
</dbReference>
<dbReference type="SUPFAM" id="SSF56784">
    <property type="entry name" value="HAD-like"/>
    <property type="match status" value="1"/>
</dbReference>